<comment type="caution">
    <text evidence="1">The sequence shown here is derived from an EMBL/GenBank/DDBJ whole genome shotgun (WGS) entry which is preliminary data.</text>
</comment>
<sequence>MAHPIDSVLAGRRVEDLTGGLRLTLRLSGALEVGIENDFRLTGAAEVEHFYPALGMRPTGGLPALLGARLTAAHVTPAGALVLAFDTRHTLTVAPDTAPGGPEHAWTVTGPTGPLFTALPGGYLTA</sequence>
<gene>
    <name evidence="1" type="ORF">FHR36_005110</name>
</gene>
<accession>A0ABT1J3F1</accession>
<keyword evidence="2" id="KW-1185">Reference proteome</keyword>
<evidence type="ECO:0000313" key="2">
    <source>
        <dbReference type="Proteomes" id="UP001206483"/>
    </source>
</evidence>
<name>A0ABT1J3F1_9ACTN</name>
<dbReference type="RefSeq" id="WP_253800514.1">
    <property type="nucleotide sequence ID" value="NZ_BAAAUB010000016.1"/>
</dbReference>
<dbReference type="EMBL" id="JAMZDX010000004">
    <property type="protein sequence ID" value="MCP2311947.1"/>
    <property type="molecule type" value="Genomic_DNA"/>
</dbReference>
<reference evidence="1 2" key="1">
    <citation type="submission" date="2022-06" db="EMBL/GenBank/DDBJ databases">
        <title>Sequencing the genomes of 1000 actinobacteria strains.</title>
        <authorList>
            <person name="Klenk H.-P."/>
        </authorList>
    </citation>
    <scope>NUCLEOTIDE SEQUENCE [LARGE SCALE GENOMIC DNA]</scope>
    <source>
        <strain evidence="1 2">DSM 41656</strain>
    </source>
</reference>
<organism evidence="1 2">
    <name type="scientific">Kitasatospora paracochleata</name>
    <dbReference type="NCBI Taxonomy" id="58354"/>
    <lineage>
        <taxon>Bacteria</taxon>
        <taxon>Bacillati</taxon>
        <taxon>Actinomycetota</taxon>
        <taxon>Actinomycetes</taxon>
        <taxon>Kitasatosporales</taxon>
        <taxon>Streptomycetaceae</taxon>
        <taxon>Kitasatospora</taxon>
    </lineage>
</organism>
<dbReference type="InterPro" id="IPR046179">
    <property type="entry name" value="DUF6188"/>
</dbReference>
<evidence type="ECO:0000313" key="1">
    <source>
        <dbReference type="EMBL" id="MCP2311947.1"/>
    </source>
</evidence>
<proteinExistence type="predicted"/>
<dbReference type="Proteomes" id="UP001206483">
    <property type="component" value="Unassembled WGS sequence"/>
</dbReference>
<dbReference type="Pfam" id="PF19686">
    <property type="entry name" value="DUF6188"/>
    <property type="match status" value="1"/>
</dbReference>
<protein>
    <submittedName>
        <fullName evidence="1">Uncharacterized protein</fullName>
    </submittedName>
</protein>